<organism evidence="2 3">
    <name type="scientific">Sphaerotilus uruguayifluvii</name>
    <dbReference type="NCBI Taxonomy" id="2735897"/>
    <lineage>
        <taxon>Bacteria</taxon>
        <taxon>Pseudomonadati</taxon>
        <taxon>Pseudomonadota</taxon>
        <taxon>Betaproteobacteria</taxon>
        <taxon>Burkholderiales</taxon>
        <taxon>Sphaerotilaceae</taxon>
        <taxon>Sphaerotilus</taxon>
    </lineage>
</organism>
<dbReference type="PROSITE" id="PS51257">
    <property type="entry name" value="PROKAR_LIPOPROTEIN"/>
    <property type="match status" value="1"/>
</dbReference>
<gene>
    <name evidence="2" type="ORF">HNQ01_003698</name>
</gene>
<dbReference type="RefSeq" id="WP_173806968.1">
    <property type="nucleotide sequence ID" value="NZ_JABSNM010000021.1"/>
</dbReference>
<evidence type="ECO:0000313" key="3">
    <source>
        <dbReference type="Proteomes" id="UP001516061"/>
    </source>
</evidence>
<comment type="caution">
    <text evidence="2">The sequence shown here is derived from an EMBL/GenBank/DDBJ whole genome shotgun (WGS) entry which is preliminary data.</text>
</comment>
<evidence type="ECO:0000256" key="1">
    <source>
        <dbReference type="SAM" id="MobiDB-lite"/>
    </source>
</evidence>
<proteinExistence type="predicted"/>
<protein>
    <submittedName>
        <fullName evidence="2">Uncharacterized protein</fullName>
    </submittedName>
</protein>
<keyword evidence="3" id="KW-1185">Reference proteome</keyword>
<sequence>MSHERSKHDLQRRRLLGAAALVPLAASPLLLGGCASTPPLAPIPSDERTQPEAAALLAESAAAHGLPAWRRVRDLSVSYRGEWRPLIDRLQPELVDARFRVASEERLIPGEGLIAQSHTGPGGHKHVVRQSGRGGSADTGGVTVAYNGVPTTDEPLRQASALVADGYRLFLLGPMALVDGGHTLRLAGLEQVGEHACERLMVRLAPGLGLSPVDQLVLCIDRRTRLMRRVRFTMDGLASTRGALAEVDTFDFQNMHGIEWPTRFHERLRRPIPRLPVHDWQLTGLDINRGLKAADLGGTQFAGVARGPARALPGASPDPA</sequence>
<dbReference type="EMBL" id="JABSNM010000021">
    <property type="protein sequence ID" value="NRT57935.1"/>
    <property type="molecule type" value="Genomic_DNA"/>
</dbReference>
<accession>A0ABX2G961</accession>
<name>A0ABX2G961_9BURK</name>
<evidence type="ECO:0000313" key="2">
    <source>
        <dbReference type="EMBL" id="NRT57935.1"/>
    </source>
</evidence>
<feature type="region of interest" description="Disordered" evidence="1">
    <location>
        <begin position="113"/>
        <end position="139"/>
    </location>
</feature>
<dbReference type="Proteomes" id="UP001516061">
    <property type="component" value="Unassembled WGS sequence"/>
</dbReference>
<reference evidence="2 3" key="1">
    <citation type="submission" date="2020-05" db="EMBL/GenBank/DDBJ databases">
        <title>Genomic Encyclopedia of Type Strains, Phase IV (KMG-V): Genome sequencing to study the core and pangenomes of soil and plant-associated prokaryotes.</title>
        <authorList>
            <person name="Whitman W."/>
        </authorList>
    </citation>
    <scope>NUCLEOTIDE SEQUENCE [LARGE SCALE GENOMIC DNA]</scope>
    <source>
        <strain evidence="2 3">C29</strain>
    </source>
</reference>